<dbReference type="EMBL" id="CP012333">
    <property type="protein sequence ID" value="AKV03399.1"/>
    <property type="molecule type" value="Genomic_DNA"/>
</dbReference>
<evidence type="ECO:0000256" key="3">
    <source>
        <dbReference type="ARBA" id="ARBA00023125"/>
    </source>
</evidence>
<protein>
    <submittedName>
        <fullName evidence="6">Transcriptional regulator, LysR family</fullName>
    </submittedName>
</protein>
<keyword evidence="3" id="KW-0238">DNA-binding</keyword>
<dbReference type="STRING" id="1391654.AKJ09_10062"/>
<dbReference type="InterPro" id="IPR005119">
    <property type="entry name" value="LysR_subst-bd"/>
</dbReference>
<dbReference type="OrthoDB" id="5416547at2"/>
<dbReference type="Pfam" id="PF03466">
    <property type="entry name" value="LysR_substrate"/>
    <property type="match status" value="1"/>
</dbReference>
<keyword evidence="4" id="KW-0804">Transcription</keyword>
<dbReference type="InterPro" id="IPR058163">
    <property type="entry name" value="LysR-type_TF_proteobact-type"/>
</dbReference>
<dbReference type="FunFam" id="1.10.10.10:FF:000001">
    <property type="entry name" value="LysR family transcriptional regulator"/>
    <property type="match status" value="1"/>
</dbReference>
<comment type="similarity">
    <text evidence="1">Belongs to the LysR transcriptional regulatory family.</text>
</comment>
<gene>
    <name evidence="6" type="ORF">AKJ09_10062</name>
</gene>
<feature type="domain" description="HTH lysR-type" evidence="5">
    <location>
        <begin position="1"/>
        <end position="58"/>
    </location>
</feature>
<keyword evidence="7" id="KW-1185">Reference proteome</keyword>
<evidence type="ECO:0000256" key="2">
    <source>
        <dbReference type="ARBA" id="ARBA00023015"/>
    </source>
</evidence>
<dbReference type="PANTHER" id="PTHR30537">
    <property type="entry name" value="HTH-TYPE TRANSCRIPTIONAL REGULATOR"/>
    <property type="match status" value="1"/>
</dbReference>
<dbReference type="GO" id="GO:0003700">
    <property type="term" value="F:DNA-binding transcription factor activity"/>
    <property type="evidence" value="ECO:0007669"/>
    <property type="project" value="InterPro"/>
</dbReference>
<evidence type="ECO:0000256" key="1">
    <source>
        <dbReference type="ARBA" id="ARBA00009437"/>
    </source>
</evidence>
<proteinExistence type="inferred from homology"/>
<dbReference type="SUPFAM" id="SSF53850">
    <property type="entry name" value="Periplasmic binding protein-like II"/>
    <property type="match status" value="1"/>
</dbReference>
<dbReference type="InterPro" id="IPR000847">
    <property type="entry name" value="LysR_HTH_N"/>
</dbReference>
<dbReference type="PROSITE" id="PS50931">
    <property type="entry name" value="HTH_LYSR"/>
    <property type="match status" value="1"/>
</dbReference>
<dbReference type="Proteomes" id="UP000064967">
    <property type="component" value="Chromosome"/>
</dbReference>
<keyword evidence="2" id="KW-0805">Transcription regulation</keyword>
<dbReference type="RefSeq" id="WP_146654178.1">
    <property type="nucleotide sequence ID" value="NZ_CP012333.1"/>
</dbReference>
<evidence type="ECO:0000313" key="7">
    <source>
        <dbReference type="Proteomes" id="UP000064967"/>
    </source>
</evidence>
<reference evidence="6 7" key="1">
    <citation type="submission" date="2015-08" db="EMBL/GenBank/DDBJ databases">
        <authorList>
            <person name="Babu N.S."/>
            <person name="Beckwith C.J."/>
            <person name="Beseler K.G."/>
            <person name="Brison A."/>
            <person name="Carone J.V."/>
            <person name="Caskin T.P."/>
            <person name="Diamond M."/>
            <person name="Durham M.E."/>
            <person name="Foxe J.M."/>
            <person name="Go M."/>
            <person name="Henderson B.A."/>
            <person name="Jones I.B."/>
            <person name="McGettigan J.A."/>
            <person name="Micheletti S.J."/>
            <person name="Nasrallah M.E."/>
            <person name="Ortiz D."/>
            <person name="Piller C.R."/>
            <person name="Privatt S.R."/>
            <person name="Schneider S.L."/>
            <person name="Sharp S."/>
            <person name="Smith T.C."/>
            <person name="Stanton J.D."/>
            <person name="Ullery H.E."/>
            <person name="Wilson R.J."/>
            <person name="Serrano M.G."/>
            <person name="Buck G."/>
            <person name="Lee V."/>
            <person name="Wang Y."/>
            <person name="Carvalho R."/>
            <person name="Voegtly L."/>
            <person name="Shi R."/>
            <person name="Duckworth R."/>
            <person name="Johnson A."/>
            <person name="Loviza R."/>
            <person name="Walstead R."/>
            <person name="Shah Z."/>
            <person name="Kiflezghi M."/>
            <person name="Wade K."/>
            <person name="Ball S.L."/>
            <person name="Bradley K.W."/>
            <person name="Asai D.J."/>
            <person name="Bowman C.A."/>
            <person name="Russell D.A."/>
            <person name="Pope W.H."/>
            <person name="Jacobs-Sera D."/>
            <person name="Hendrix R.W."/>
            <person name="Hatfull G.F."/>
        </authorList>
    </citation>
    <scope>NUCLEOTIDE SEQUENCE [LARGE SCALE GENOMIC DNA]</scope>
    <source>
        <strain evidence="6 7">DSM 27648</strain>
    </source>
</reference>
<dbReference type="KEGG" id="llu:AKJ09_10062"/>
<sequence length="309" mass="33401">MDLNRVSAFVRVVADGSFTGAARALGLPKSSVSRSVAQLEQDLGIRLLHRTTRKLHLTDAGAAFYDRVSRALTDIDEATVAAADMQAELRGTVRVTAPVDLGAAVLAPVVARFVRKHPAIHIDLVLTGRVVDMVAEGFDLAVRVGPLRDSSLIARRVGQLDSALYASRKYVARRGKPKDVDDLANHDCVLFRPTQGKELWRIVNPAGEKREVSVVGAISADDLSFVRKAVLSGAGIARLPQFLCGREEASGVMVRVLPEWASEGGILHMAYPSARYVPQRVSVFREFAAGELAKVSKQCEAAELARRNG</sequence>
<dbReference type="Pfam" id="PF00126">
    <property type="entry name" value="HTH_1"/>
    <property type="match status" value="1"/>
</dbReference>
<dbReference type="AlphaFoldDB" id="A0A0K1QCC6"/>
<accession>A0A0K1QCC6</accession>
<dbReference type="Gene3D" id="1.10.10.10">
    <property type="entry name" value="Winged helix-like DNA-binding domain superfamily/Winged helix DNA-binding domain"/>
    <property type="match status" value="1"/>
</dbReference>
<dbReference type="InterPro" id="IPR036390">
    <property type="entry name" value="WH_DNA-bd_sf"/>
</dbReference>
<dbReference type="PANTHER" id="PTHR30537:SF68">
    <property type="entry name" value="TRANSCRIPTIONAL REGULATOR-RELATED"/>
    <property type="match status" value="1"/>
</dbReference>
<evidence type="ECO:0000313" key="6">
    <source>
        <dbReference type="EMBL" id="AKV03399.1"/>
    </source>
</evidence>
<dbReference type="GO" id="GO:0006351">
    <property type="term" value="P:DNA-templated transcription"/>
    <property type="evidence" value="ECO:0007669"/>
    <property type="project" value="TreeGrafter"/>
</dbReference>
<dbReference type="InterPro" id="IPR036388">
    <property type="entry name" value="WH-like_DNA-bd_sf"/>
</dbReference>
<name>A0A0K1QCC6_9BACT</name>
<dbReference type="Gene3D" id="3.40.190.290">
    <property type="match status" value="1"/>
</dbReference>
<evidence type="ECO:0000256" key="4">
    <source>
        <dbReference type="ARBA" id="ARBA00023163"/>
    </source>
</evidence>
<dbReference type="GO" id="GO:0043565">
    <property type="term" value="F:sequence-specific DNA binding"/>
    <property type="evidence" value="ECO:0007669"/>
    <property type="project" value="TreeGrafter"/>
</dbReference>
<dbReference type="CDD" id="cd08422">
    <property type="entry name" value="PBP2_CrgA_like"/>
    <property type="match status" value="1"/>
</dbReference>
<evidence type="ECO:0000259" key="5">
    <source>
        <dbReference type="PROSITE" id="PS50931"/>
    </source>
</evidence>
<dbReference type="SUPFAM" id="SSF46785">
    <property type="entry name" value="Winged helix' DNA-binding domain"/>
    <property type="match status" value="1"/>
</dbReference>
<dbReference type="PRINTS" id="PR00039">
    <property type="entry name" value="HTHLYSR"/>
</dbReference>
<organism evidence="6 7">
    <name type="scientific">Labilithrix luteola</name>
    <dbReference type="NCBI Taxonomy" id="1391654"/>
    <lineage>
        <taxon>Bacteria</taxon>
        <taxon>Pseudomonadati</taxon>
        <taxon>Myxococcota</taxon>
        <taxon>Polyangia</taxon>
        <taxon>Polyangiales</taxon>
        <taxon>Labilitrichaceae</taxon>
        <taxon>Labilithrix</taxon>
    </lineage>
</organism>